<name>A0AAD5IIL0_ACENE</name>
<reference evidence="1" key="1">
    <citation type="journal article" date="2022" name="Plant J.">
        <title>Strategies of tolerance reflected in two North American maple genomes.</title>
        <authorList>
            <person name="McEvoy S.L."/>
            <person name="Sezen U.U."/>
            <person name="Trouern-Trend A."/>
            <person name="McMahon S.M."/>
            <person name="Schaberg P.G."/>
            <person name="Yang J."/>
            <person name="Wegrzyn J.L."/>
            <person name="Swenson N.G."/>
        </authorList>
    </citation>
    <scope>NUCLEOTIDE SEQUENCE</scope>
    <source>
        <strain evidence="1">91603</strain>
    </source>
</reference>
<comment type="caution">
    <text evidence="1">The sequence shown here is derived from an EMBL/GenBank/DDBJ whole genome shotgun (WGS) entry which is preliminary data.</text>
</comment>
<accession>A0AAD5IIL0</accession>
<evidence type="ECO:0000313" key="1">
    <source>
        <dbReference type="EMBL" id="KAI9161399.1"/>
    </source>
</evidence>
<sequence length="101" mass="11471">MINAAHDFESFPFDILTKIVALFTSTERWTRRMMLLPCTEERPSSIIRLQDLILAQTTLGTMVKIEGDDDDTPFSVESVINLGKYDSNSQNLIISIVSCDW</sequence>
<evidence type="ECO:0000313" key="2">
    <source>
        <dbReference type="Proteomes" id="UP001064489"/>
    </source>
</evidence>
<reference evidence="1" key="2">
    <citation type="submission" date="2023-02" db="EMBL/GenBank/DDBJ databases">
        <authorList>
            <person name="Swenson N.G."/>
            <person name="Wegrzyn J.L."/>
            <person name="Mcevoy S.L."/>
        </authorList>
    </citation>
    <scope>NUCLEOTIDE SEQUENCE</scope>
    <source>
        <strain evidence="1">91603</strain>
        <tissue evidence="1">Leaf</tissue>
    </source>
</reference>
<protein>
    <submittedName>
        <fullName evidence="1">Uncharacterized protein</fullName>
    </submittedName>
</protein>
<gene>
    <name evidence="1" type="ORF">LWI28_016978</name>
</gene>
<dbReference type="Pfam" id="PF13862">
    <property type="entry name" value="BCCIP"/>
    <property type="match status" value="1"/>
</dbReference>
<dbReference type="EMBL" id="JAJSOW010000106">
    <property type="protein sequence ID" value="KAI9161399.1"/>
    <property type="molecule type" value="Genomic_DNA"/>
</dbReference>
<dbReference type="InterPro" id="IPR025602">
    <property type="entry name" value="BCP1_family"/>
</dbReference>
<dbReference type="AlphaFoldDB" id="A0AAD5IIL0"/>
<keyword evidence="2" id="KW-1185">Reference proteome</keyword>
<proteinExistence type="predicted"/>
<organism evidence="1 2">
    <name type="scientific">Acer negundo</name>
    <name type="common">Box elder</name>
    <dbReference type="NCBI Taxonomy" id="4023"/>
    <lineage>
        <taxon>Eukaryota</taxon>
        <taxon>Viridiplantae</taxon>
        <taxon>Streptophyta</taxon>
        <taxon>Embryophyta</taxon>
        <taxon>Tracheophyta</taxon>
        <taxon>Spermatophyta</taxon>
        <taxon>Magnoliopsida</taxon>
        <taxon>eudicotyledons</taxon>
        <taxon>Gunneridae</taxon>
        <taxon>Pentapetalae</taxon>
        <taxon>rosids</taxon>
        <taxon>malvids</taxon>
        <taxon>Sapindales</taxon>
        <taxon>Sapindaceae</taxon>
        <taxon>Hippocastanoideae</taxon>
        <taxon>Acereae</taxon>
        <taxon>Acer</taxon>
    </lineage>
</organism>
<dbReference type="Proteomes" id="UP001064489">
    <property type="component" value="Chromosome 2"/>
</dbReference>